<dbReference type="EMBL" id="KV878211">
    <property type="protein sequence ID" value="OJJ36409.1"/>
    <property type="molecule type" value="Genomic_DNA"/>
</dbReference>
<dbReference type="GeneID" id="63750654"/>
<name>A0A1L9RN79_ASPWE</name>
<proteinExistence type="predicted"/>
<dbReference type="VEuPathDB" id="FungiDB:ASPWEDRAFT_37975"/>
<dbReference type="AlphaFoldDB" id="A0A1L9RN79"/>
<gene>
    <name evidence="2" type="ORF">ASPWEDRAFT_37975</name>
</gene>
<feature type="signal peptide" evidence="1">
    <location>
        <begin position="1"/>
        <end position="19"/>
    </location>
</feature>
<keyword evidence="1" id="KW-0732">Signal</keyword>
<sequence>MKLYAAFIALVTSSAVVMASPAPSLEDGGNIVQRSWKDGKCNGTKCRIGWEVEGTDCDYGSCAGPDGGDNTYCYQTEDSNAATYCPGAT</sequence>
<evidence type="ECO:0000313" key="2">
    <source>
        <dbReference type="EMBL" id="OJJ36409.1"/>
    </source>
</evidence>
<evidence type="ECO:0000256" key="1">
    <source>
        <dbReference type="SAM" id="SignalP"/>
    </source>
</evidence>
<dbReference type="RefSeq" id="XP_040690085.1">
    <property type="nucleotide sequence ID" value="XM_040834806.1"/>
</dbReference>
<keyword evidence="3" id="KW-1185">Reference proteome</keyword>
<feature type="chain" id="PRO_5012521678" evidence="1">
    <location>
        <begin position="20"/>
        <end position="89"/>
    </location>
</feature>
<evidence type="ECO:0000313" key="3">
    <source>
        <dbReference type="Proteomes" id="UP000184383"/>
    </source>
</evidence>
<dbReference type="Proteomes" id="UP000184383">
    <property type="component" value="Unassembled WGS sequence"/>
</dbReference>
<reference evidence="3" key="1">
    <citation type="journal article" date="2017" name="Genome Biol.">
        <title>Comparative genomics reveals high biological diversity and specific adaptations in the industrially and medically important fungal genus Aspergillus.</title>
        <authorList>
            <person name="de Vries R.P."/>
            <person name="Riley R."/>
            <person name="Wiebenga A."/>
            <person name="Aguilar-Osorio G."/>
            <person name="Amillis S."/>
            <person name="Uchima C.A."/>
            <person name="Anderluh G."/>
            <person name="Asadollahi M."/>
            <person name="Askin M."/>
            <person name="Barry K."/>
            <person name="Battaglia E."/>
            <person name="Bayram O."/>
            <person name="Benocci T."/>
            <person name="Braus-Stromeyer S.A."/>
            <person name="Caldana C."/>
            <person name="Canovas D."/>
            <person name="Cerqueira G.C."/>
            <person name="Chen F."/>
            <person name="Chen W."/>
            <person name="Choi C."/>
            <person name="Clum A."/>
            <person name="Dos Santos R.A."/>
            <person name="Damasio A.R."/>
            <person name="Diallinas G."/>
            <person name="Emri T."/>
            <person name="Fekete E."/>
            <person name="Flipphi M."/>
            <person name="Freyberg S."/>
            <person name="Gallo A."/>
            <person name="Gournas C."/>
            <person name="Habgood R."/>
            <person name="Hainaut M."/>
            <person name="Harispe M.L."/>
            <person name="Henrissat B."/>
            <person name="Hilden K.S."/>
            <person name="Hope R."/>
            <person name="Hossain A."/>
            <person name="Karabika E."/>
            <person name="Karaffa L."/>
            <person name="Karanyi Z."/>
            <person name="Krasevec N."/>
            <person name="Kuo A."/>
            <person name="Kusch H."/>
            <person name="LaButti K."/>
            <person name="Lagendijk E.L."/>
            <person name="Lapidus A."/>
            <person name="Levasseur A."/>
            <person name="Lindquist E."/>
            <person name="Lipzen A."/>
            <person name="Logrieco A.F."/>
            <person name="MacCabe A."/>
            <person name="Maekelae M.R."/>
            <person name="Malavazi I."/>
            <person name="Melin P."/>
            <person name="Meyer V."/>
            <person name="Mielnichuk N."/>
            <person name="Miskei M."/>
            <person name="Molnar A.P."/>
            <person name="Mule G."/>
            <person name="Ngan C.Y."/>
            <person name="Orejas M."/>
            <person name="Orosz E."/>
            <person name="Ouedraogo J.P."/>
            <person name="Overkamp K.M."/>
            <person name="Park H.-S."/>
            <person name="Perrone G."/>
            <person name="Piumi F."/>
            <person name="Punt P.J."/>
            <person name="Ram A.F."/>
            <person name="Ramon A."/>
            <person name="Rauscher S."/>
            <person name="Record E."/>
            <person name="Riano-Pachon D.M."/>
            <person name="Robert V."/>
            <person name="Roehrig J."/>
            <person name="Ruller R."/>
            <person name="Salamov A."/>
            <person name="Salih N.S."/>
            <person name="Samson R.A."/>
            <person name="Sandor E."/>
            <person name="Sanguinetti M."/>
            <person name="Schuetze T."/>
            <person name="Sepcic K."/>
            <person name="Shelest E."/>
            <person name="Sherlock G."/>
            <person name="Sophianopoulou V."/>
            <person name="Squina F.M."/>
            <person name="Sun H."/>
            <person name="Susca A."/>
            <person name="Todd R.B."/>
            <person name="Tsang A."/>
            <person name="Unkles S.E."/>
            <person name="van de Wiele N."/>
            <person name="van Rossen-Uffink D."/>
            <person name="Oliveira J.V."/>
            <person name="Vesth T.C."/>
            <person name="Visser J."/>
            <person name="Yu J.-H."/>
            <person name="Zhou M."/>
            <person name="Andersen M.R."/>
            <person name="Archer D.B."/>
            <person name="Baker S.E."/>
            <person name="Benoit I."/>
            <person name="Brakhage A.A."/>
            <person name="Braus G.H."/>
            <person name="Fischer R."/>
            <person name="Frisvad J.C."/>
            <person name="Goldman G.H."/>
            <person name="Houbraken J."/>
            <person name="Oakley B."/>
            <person name="Pocsi I."/>
            <person name="Scazzocchio C."/>
            <person name="Seiboth B."/>
            <person name="vanKuyk P.A."/>
            <person name="Wortman J."/>
            <person name="Dyer P.S."/>
            <person name="Grigoriev I.V."/>
        </authorList>
    </citation>
    <scope>NUCLEOTIDE SEQUENCE [LARGE SCALE GENOMIC DNA]</scope>
    <source>
        <strain evidence="3">DTO 134E9</strain>
    </source>
</reference>
<accession>A0A1L9RN79</accession>
<organism evidence="2 3">
    <name type="scientific">Aspergillus wentii DTO 134E9</name>
    <dbReference type="NCBI Taxonomy" id="1073089"/>
    <lineage>
        <taxon>Eukaryota</taxon>
        <taxon>Fungi</taxon>
        <taxon>Dikarya</taxon>
        <taxon>Ascomycota</taxon>
        <taxon>Pezizomycotina</taxon>
        <taxon>Eurotiomycetes</taxon>
        <taxon>Eurotiomycetidae</taxon>
        <taxon>Eurotiales</taxon>
        <taxon>Aspergillaceae</taxon>
        <taxon>Aspergillus</taxon>
        <taxon>Aspergillus subgen. Cremei</taxon>
    </lineage>
</organism>
<protein>
    <submittedName>
        <fullName evidence="2">Uncharacterized protein</fullName>
    </submittedName>
</protein>